<sequence>MLKISRESEVNLINILIDQDVISGKDLSSIKKLSIEGEKSQLEAVFELKLTDEDKILDLLVKDQSLEIIDL</sequence>
<name>A0A382W3X2_9ZZZZ</name>
<organism evidence="1">
    <name type="scientific">marine metagenome</name>
    <dbReference type="NCBI Taxonomy" id="408172"/>
    <lineage>
        <taxon>unclassified sequences</taxon>
        <taxon>metagenomes</taxon>
        <taxon>ecological metagenomes</taxon>
    </lineage>
</organism>
<dbReference type="EMBL" id="UINC01156776">
    <property type="protein sequence ID" value="SVD53384.1"/>
    <property type="molecule type" value="Genomic_DNA"/>
</dbReference>
<evidence type="ECO:0000313" key="1">
    <source>
        <dbReference type="EMBL" id="SVD53384.1"/>
    </source>
</evidence>
<dbReference type="SUPFAM" id="SSF160246">
    <property type="entry name" value="EspE N-terminal domain-like"/>
    <property type="match status" value="1"/>
</dbReference>
<feature type="non-terminal residue" evidence="1">
    <location>
        <position position="71"/>
    </location>
</feature>
<gene>
    <name evidence="1" type="ORF">METZ01_LOCUS406238</name>
</gene>
<protein>
    <recommendedName>
        <fullName evidence="2">CARD domain-containing protein</fullName>
    </recommendedName>
</protein>
<accession>A0A382W3X2</accession>
<evidence type="ECO:0008006" key="2">
    <source>
        <dbReference type="Google" id="ProtNLM"/>
    </source>
</evidence>
<dbReference type="InterPro" id="IPR037257">
    <property type="entry name" value="T2SS_E_N_sf"/>
</dbReference>
<dbReference type="AlphaFoldDB" id="A0A382W3X2"/>
<reference evidence="1" key="1">
    <citation type="submission" date="2018-05" db="EMBL/GenBank/DDBJ databases">
        <authorList>
            <person name="Lanie J.A."/>
            <person name="Ng W.-L."/>
            <person name="Kazmierczak K.M."/>
            <person name="Andrzejewski T.M."/>
            <person name="Davidsen T.M."/>
            <person name="Wayne K.J."/>
            <person name="Tettelin H."/>
            <person name="Glass J.I."/>
            <person name="Rusch D."/>
            <person name="Podicherti R."/>
            <person name="Tsui H.-C.T."/>
            <person name="Winkler M.E."/>
        </authorList>
    </citation>
    <scope>NUCLEOTIDE SEQUENCE</scope>
</reference>
<proteinExistence type="predicted"/>